<gene>
    <name evidence="2" type="ORF">BM221_003814</name>
</gene>
<feature type="compositionally biased region" description="Pro residues" evidence="1">
    <location>
        <begin position="7"/>
        <end position="16"/>
    </location>
</feature>
<name>A0A2N6NVQ2_BEABA</name>
<accession>A0A2N6NVQ2</accession>
<evidence type="ECO:0000256" key="1">
    <source>
        <dbReference type="SAM" id="MobiDB-lite"/>
    </source>
</evidence>
<evidence type="ECO:0000313" key="3">
    <source>
        <dbReference type="Proteomes" id="UP000235728"/>
    </source>
</evidence>
<evidence type="ECO:0000313" key="2">
    <source>
        <dbReference type="EMBL" id="PMB71347.1"/>
    </source>
</evidence>
<dbReference type="AlphaFoldDB" id="A0A2N6NVQ2"/>
<sequence length="154" mass="17482">MDHLPLPQDPTFPTPETPYLSSEDWDFGPFRTYLDRKYGDLGLFEAPQLPSGNGLLTLPLQRIFDAIPAAKLQSSVQTWLYFGLLAEFLSLNELEDGSRVISLDQARDEMAALYREFSTQSDKRRLLTSVSVLTKSDLFTERVRLAGDIAPRFH</sequence>
<proteinExistence type="predicted"/>
<dbReference type="EMBL" id="MRVG01000003">
    <property type="protein sequence ID" value="PMB71347.1"/>
    <property type="molecule type" value="Genomic_DNA"/>
</dbReference>
<dbReference type="Proteomes" id="UP000235728">
    <property type="component" value="Unassembled WGS sequence"/>
</dbReference>
<protein>
    <submittedName>
        <fullName evidence="2">Uncharacterized protein</fullName>
    </submittedName>
</protein>
<feature type="region of interest" description="Disordered" evidence="1">
    <location>
        <begin position="1"/>
        <end position="20"/>
    </location>
</feature>
<comment type="caution">
    <text evidence="2">The sequence shown here is derived from an EMBL/GenBank/DDBJ whole genome shotgun (WGS) entry which is preliminary data.</text>
</comment>
<organism evidence="2 3">
    <name type="scientific">Beauveria bassiana</name>
    <name type="common">White muscardine disease fungus</name>
    <name type="synonym">Tritirachium shiotae</name>
    <dbReference type="NCBI Taxonomy" id="176275"/>
    <lineage>
        <taxon>Eukaryota</taxon>
        <taxon>Fungi</taxon>
        <taxon>Dikarya</taxon>
        <taxon>Ascomycota</taxon>
        <taxon>Pezizomycotina</taxon>
        <taxon>Sordariomycetes</taxon>
        <taxon>Hypocreomycetidae</taxon>
        <taxon>Hypocreales</taxon>
        <taxon>Cordycipitaceae</taxon>
        <taxon>Beauveria</taxon>
    </lineage>
</organism>
<reference evidence="2 3" key="1">
    <citation type="journal article" date="2016" name="Appl. Microbiol. Biotechnol.">
        <title>Characterization of T-DNA insertion mutants with decreased virulence in the entomopathogenic fungus Beauveria bassiana JEF-007.</title>
        <authorList>
            <person name="Kim S."/>
            <person name="Lee S.J."/>
            <person name="Nai Y.S."/>
            <person name="Yu J.S."/>
            <person name="Lee M.R."/>
            <person name="Yang Y.T."/>
            <person name="Kim J.S."/>
        </authorList>
    </citation>
    <scope>NUCLEOTIDE SEQUENCE [LARGE SCALE GENOMIC DNA]</scope>
    <source>
        <strain evidence="2 3">JEF-007</strain>
    </source>
</reference>